<gene>
    <name evidence="2" type="ORF">KAK06_15935</name>
</gene>
<proteinExistence type="predicted"/>
<dbReference type="Proteomes" id="UP000678374">
    <property type="component" value="Unassembled WGS sequence"/>
</dbReference>
<keyword evidence="1" id="KW-0472">Membrane</keyword>
<keyword evidence="3" id="KW-1185">Reference proteome</keyword>
<protein>
    <submittedName>
        <fullName evidence="2">Uncharacterized protein</fullName>
    </submittedName>
</protein>
<dbReference type="RefSeq" id="WP_210803112.1">
    <property type="nucleotide sequence ID" value="NZ_JAGQDE010000014.1"/>
</dbReference>
<reference evidence="2" key="1">
    <citation type="submission" date="2021-04" db="EMBL/GenBank/DDBJ databases">
        <title>The genome sequence of Ideonella sp. 4Y11.</title>
        <authorList>
            <person name="Liu Y."/>
        </authorList>
    </citation>
    <scope>NUCLEOTIDE SEQUENCE</scope>
    <source>
        <strain evidence="2">4Y11</strain>
    </source>
</reference>
<organism evidence="2 3">
    <name type="scientific">Ideonella aquatica</name>
    <dbReference type="NCBI Taxonomy" id="2824119"/>
    <lineage>
        <taxon>Bacteria</taxon>
        <taxon>Pseudomonadati</taxon>
        <taxon>Pseudomonadota</taxon>
        <taxon>Betaproteobacteria</taxon>
        <taxon>Burkholderiales</taxon>
        <taxon>Sphaerotilaceae</taxon>
        <taxon>Ideonella</taxon>
    </lineage>
</organism>
<accession>A0A940YR35</accession>
<dbReference type="EMBL" id="JAGQDE010000014">
    <property type="protein sequence ID" value="MBQ0960443.1"/>
    <property type="molecule type" value="Genomic_DNA"/>
</dbReference>
<comment type="caution">
    <text evidence="2">The sequence shown here is derived from an EMBL/GenBank/DDBJ whole genome shotgun (WGS) entry which is preliminary data.</text>
</comment>
<evidence type="ECO:0000313" key="2">
    <source>
        <dbReference type="EMBL" id="MBQ0960443.1"/>
    </source>
</evidence>
<keyword evidence="1" id="KW-0812">Transmembrane</keyword>
<sequence>MSQTTPHKPPCPIPEPALRTTALAASAATPGVNARRSTAPAQGGAVLTDLAAVRRAKQKERARVAQAVDWYMDRAEQVCLAVPMIYIYIAHSIAAAVALYQIEARSEGQYLERGDPWVHLDQSAWLYLTKLDEAQWVQARGELRALDLIEERRRYDLDRSEIITQIQFLPDAFSRAKGQVRDDIRRQLKGGVDAGGSLPGYPC</sequence>
<feature type="transmembrane region" description="Helical" evidence="1">
    <location>
        <begin position="80"/>
        <end position="100"/>
    </location>
</feature>
<name>A0A940YR35_9BURK</name>
<evidence type="ECO:0000313" key="3">
    <source>
        <dbReference type="Proteomes" id="UP000678374"/>
    </source>
</evidence>
<dbReference type="AlphaFoldDB" id="A0A940YR35"/>
<keyword evidence="1" id="KW-1133">Transmembrane helix</keyword>
<evidence type="ECO:0000256" key="1">
    <source>
        <dbReference type="SAM" id="Phobius"/>
    </source>
</evidence>